<dbReference type="GO" id="GO:0008168">
    <property type="term" value="F:methyltransferase activity"/>
    <property type="evidence" value="ECO:0007669"/>
    <property type="project" value="UniProtKB-KW"/>
</dbReference>
<protein>
    <submittedName>
        <fullName evidence="1">Methyltransferase domain-containing protein</fullName>
    </submittedName>
</protein>
<dbReference type="AlphaFoldDB" id="A0A5B6TEH2"/>
<dbReference type="Proteomes" id="UP000324133">
    <property type="component" value="Unassembled WGS sequence"/>
</dbReference>
<dbReference type="CDD" id="cd02440">
    <property type="entry name" value="AdoMet_MTases"/>
    <property type="match status" value="1"/>
</dbReference>
<dbReference type="OrthoDB" id="9816564at2"/>
<dbReference type="Pfam" id="PF13489">
    <property type="entry name" value="Methyltransf_23"/>
    <property type="match status" value="1"/>
</dbReference>
<name>A0A5B6TEH2_9BACT</name>
<sequence>MKKKFNQHLKQRGVIGTAKRFKQCLDENGLDYTVKQIFKPIDKNQNGIVVEQHSTLEETKIVVESNTPQRIVPRPTALRKYPFNALDTILELRLPECKGVFIQAPVIDWEVPLFQRPQHMSIAMADAGYLVFYISSNVYDIVDGFIEVYPNLFVTNRTDLPFILEGAYVSVYSTSSAYTTANLSDIRKKNKIIYEYIDHIDPQISGMATETLEKQFNYFNDETVDIVAISGRALIEDFKGKVSDDKIVYVPNGVEFEHYQSLIQYNEVLPALLEPIVAKQKPIVGYFGALAPWLWYDLIDKVTLNMPEYEFIFIGPDYYGGVERLPTRENVHYLGTIDYKTLPHYAKYFDVAIIPFSPGQIAKTTSPLKLFEYFALQKPVVVTSEMQECVAFKEVLSGDSAENFIRQINNAYLLSKDQQFKKDLLARALENSWKMRAKALSKRILQEGPSFAKTTLPLKELVGGVNNRLIVHVVNGIDSTYLESRAFKVAQRLIKSKYTYVFYDVSPDARLGEYVLGEGIYLASSIETIISVNKNFTYIIDKNGVDSIENGISDVKINKGLVVFQYEGESLLNANSLVNRLISDELNIVITISRQATEIVKTVRNYNYCEIIERHNDANISALKLKAIIEFNHYDYTSAQLEEVQNEILDIYRKDDPTIVSYYELAYKEAEKNYWYPVLDWIDSLGEVKSAIDIGAAYGTLLLYAMKRYPINKSVVIDPVGYMSKTYIERYNIGFYTKDIEKDNFSDLGKFDLVLFTEVLEHLNFYPVSTLLKIKSLLSPKGKLIISTPDSQEWGITTKYYNSLEEVPVFNNQVQPWIDDHIWQYSFDEFIKVIGEAGFEVLDVGFSKGGIARHTCLLLQAK</sequence>
<gene>
    <name evidence="1" type="ORF">FOA19_09715</name>
</gene>
<proteinExistence type="predicted"/>
<dbReference type="SUPFAM" id="SSF53756">
    <property type="entry name" value="UDP-Glycosyltransferase/glycogen phosphorylase"/>
    <property type="match status" value="1"/>
</dbReference>
<dbReference type="RefSeq" id="WP_149090645.1">
    <property type="nucleotide sequence ID" value="NZ_VKKY01000002.1"/>
</dbReference>
<comment type="caution">
    <text evidence="1">The sequence shown here is derived from an EMBL/GenBank/DDBJ whole genome shotgun (WGS) entry which is preliminary data.</text>
</comment>
<dbReference type="EMBL" id="VKKY01000002">
    <property type="protein sequence ID" value="KAA3437582.1"/>
    <property type="molecule type" value="Genomic_DNA"/>
</dbReference>
<dbReference type="GO" id="GO:0032259">
    <property type="term" value="P:methylation"/>
    <property type="evidence" value="ECO:0007669"/>
    <property type="project" value="UniProtKB-KW"/>
</dbReference>
<organism evidence="1 2">
    <name type="scientific">Rufibacter hautae</name>
    <dbReference type="NCBI Taxonomy" id="2595005"/>
    <lineage>
        <taxon>Bacteria</taxon>
        <taxon>Pseudomonadati</taxon>
        <taxon>Bacteroidota</taxon>
        <taxon>Cytophagia</taxon>
        <taxon>Cytophagales</taxon>
        <taxon>Hymenobacteraceae</taxon>
        <taxon>Rufibacter</taxon>
    </lineage>
</organism>
<dbReference type="Gene3D" id="3.40.50.150">
    <property type="entry name" value="Vaccinia Virus protein VP39"/>
    <property type="match status" value="1"/>
</dbReference>
<evidence type="ECO:0000313" key="2">
    <source>
        <dbReference type="Proteomes" id="UP000324133"/>
    </source>
</evidence>
<keyword evidence="1" id="KW-0489">Methyltransferase</keyword>
<reference evidence="1 2" key="1">
    <citation type="submission" date="2019-07" db="EMBL/GenBank/DDBJ databases">
        <title>Rufibacter sp. nov., isolated from lake sediment.</title>
        <authorList>
            <person name="Qu J.-H."/>
        </authorList>
    </citation>
    <scope>NUCLEOTIDE SEQUENCE [LARGE SCALE GENOMIC DNA]</scope>
    <source>
        <strain evidence="1 2">NBS58-1</strain>
    </source>
</reference>
<evidence type="ECO:0000313" key="1">
    <source>
        <dbReference type="EMBL" id="KAA3437582.1"/>
    </source>
</evidence>
<dbReference type="SUPFAM" id="SSF53335">
    <property type="entry name" value="S-adenosyl-L-methionine-dependent methyltransferases"/>
    <property type="match status" value="1"/>
</dbReference>
<keyword evidence="2" id="KW-1185">Reference proteome</keyword>
<dbReference type="InterPro" id="IPR029063">
    <property type="entry name" value="SAM-dependent_MTases_sf"/>
</dbReference>
<accession>A0A5B6TEH2</accession>
<keyword evidence="1" id="KW-0808">Transferase</keyword>
<dbReference type="Gene3D" id="3.40.50.2000">
    <property type="entry name" value="Glycogen Phosphorylase B"/>
    <property type="match status" value="1"/>
</dbReference>